<dbReference type="EMBL" id="CM023474">
    <property type="protein sequence ID" value="KAH7949309.1"/>
    <property type="molecule type" value="Genomic_DNA"/>
</dbReference>
<proteinExistence type="predicted"/>
<protein>
    <submittedName>
        <fullName evidence="1">Uncharacterized protein</fullName>
    </submittedName>
</protein>
<accession>A0ACB8CQE0</accession>
<keyword evidence="2" id="KW-1185">Reference proteome</keyword>
<organism evidence="1 2">
    <name type="scientific">Dermacentor silvarum</name>
    <name type="common">Tick</name>
    <dbReference type="NCBI Taxonomy" id="543639"/>
    <lineage>
        <taxon>Eukaryota</taxon>
        <taxon>Metazoa</taxon>
        <taxon>Ecdysozoa</taxon>
        <taxon>Arthropoda</taxon>
        <taxon>Chelicerata</taxon>
        <taxon>Arachnida</taxon>
        <taxon>Acari</taxon>
        <taxon>Parasitiformes</taxon>
        <taxon>Ixodida</taxon>
        <taxon>Ixodoidea</taxon>
        <taxon>Ixodidae</taxon>
        <taxon>Rhipicephalinae</taxon>
        <taxon>Dermacentor</taxon>
    </lineage>
</organism>
<dbReference type="Proteomes" id="UP000821865">
    <property type="component" value="Chromosome 5"/>
</dbReference>
<comment type="caution">
    <text evidence="1">The sequence shown here is derived from an EMBL/GenBank/DDBJ whole genome shotgun (WGS) entry which is preliminary data.</text>
</comment>
<reference evidence="1" key="1">
    <citation type="submission" date="2020-05" db="EMBL/GenBank/DDBJ databases">
        <title>Large-scale comparative analyses of tick genomes elucidate their genetic diversity and vector capacities.</title>
        <authorList>
            <person name="Jia N."/>
            <person name="Wang J."/>
            <person name="Shi W."/>
            <person name="Du L."/>
            <person name="Sun Y."/>
            <person name="Zhan W."/>
            <person name="Jiang J."/>
            <person name="Wang Q."/>
            <person name="Zhang B."/>
            <person name="Ji P."/>
            <person name="Sakyi L.B."/>
            <person name="Cui X."/>
            <person name="Yuan T."/>
            <person name="Jiang B."/>
            <person name="Yang W."/>
            <person name="Lam T.T.-Y."/>
            <person name="Chang Q."/>
            <person name="Ding S."/>
            <person name="Wang X."/>
            <person name="Zhu J."/>
            <person name="Ruan X."/>
            <person name="Zhao L."/>
            <person name="Wei J."/>
            <person name="Que T."/>
            <person name="Du C."/>
            <person name="Cheng J."/>
            <person name="Dai P."/>
            <person name="Han X."/>
            <person name="Huang E."/>
            <person name="Gao Y."/>
            <person name="Liu J."/>
            <person name="Shao H."/>
            <person name="Ye R."/>
            <person name="Li L."/>
            <person name="Wei W."/>
            <person name="Wang X."/>
            <person name="Wang C."/>
            <person name="Yang T."/>
            <person name="Huo Q."/>
            <person name="Li W."/>
            <person name="Guo W."/>
            <person name="Chen H."/>
            <person name="Zhou L."/>
            <person name="Ni X."/>
            <person name="Tian J."/>
            <person name="Zhou Y."/>
            <person name="Sheng Y."/>
            <person name="Liu T."/>
            <person name="Pan Y."/>
            <person name="Xia L."/>
            <person name="Li J."/>
            <person name="Zhao F."/>
            <person name="Cao W."/>
        </authorList>
    </citation>
    <scope>NUCLEOTIDE SEQUENCE</scope>
    <source>
        <strain evidence="1">Dsil-2018</strain>
    </source>
</reference>
<evidence type="ECO:0000313" key="2">
    <source>
        <dbReference type="Proteomes" id="UP000821865"/>
    </source>
</evidence>
<gene>
    <name evidence="1" type="ORF">HPB49_007671</name>
</gene>
<name>A0ACB8CQE0_DERSI</name>
<sequence>MAPSCTPAAAEAAALESAVKLVEGALQSDSAYPLLVDQFAAYGPLPSCSGLQDLDYPADPCCAAAPAPGASTLLRRVPLPAELVEQSNCSHSIEQRVVLCITCSVRCCTLDCGREPLAVLAVVSVRAAVYLEDAAFGNVLRQLRGDSIARQPCHVYGRQFVRASWKYWRSPSSKPSWGVCTQQCFVRGAIVLDVGEIHARQQPDYALKFSVFQLKWVDAAAQAHFFFVVQSLRPPKDGDRQHGGNRGRR</sequence>
<evidence type="ECO:0000313" key="1">
    <source>
        <dbReference type="EMBL" id="KAH7949309.1"/>
    </source>
</evidence>